<dbReference type="GO" id="GO:0004190">
    <property type="term" value="F:aspartic-type endopeptidase activity"/>
    <property type="evidence" value="ECO:0007669"/>
    <property type="project" value="InterPro"/>
</dbReference>
<name>A0A328DHN8_9ASTE</name>
<dbReference type="GO" id="GO:0006508">
    <property type="term" value="P:proteolysis"/>
    <property type="evidence" value="ECO:0007669"/>
    <property type="project" value="InterPro"/>
</dbReference>
<dbReference type="InterPro" id="IPR001461">
    <property type="entry name" value="Aspartic_peptidase_A1"/>
</dbReference>
<sequence>MLVTKFEKPLVEATMFLMTLMRKSFWVSLMHWQRTWRVKGTESLHTSRLKPDKESEADKMLGSEFNLPAAPTSPCMLHSQLTLRCGEVETGLLLDEGGVNGLLGLGHTPLDVTTLLSSQGLIRNSFSMCFAHDGSGRIAFGDKGDSDQRVTPLEGGRESAHYIARVDRVYVNDVVADVGFDAVFDSGTTVTYLAGEAYATVTKIFDSLVKDPRADLIIDTFEYCYAPGANNTPSGIPTLSFKTRGANFSVTSPIVPLKGQGVYCLGIANNKINPLNIIGHNFLTGYRIIFDREKFVLGWKPSDCKSKDANTTASNSNASALSGMESILFLFFVYFSYSQIM</sequence>
<dbReference type="PROSITE" id="PS00141">
    <property type="entry name" value="ASP_PROTEASE"/>
    <property type="match status" value="1"/>
</dbReference>
<dbReference type="EMBL" id="NQVE01000142">
    <property type="protein sequence ID" value="RAL44946.1"/>
    <property type="molecule type" value="Genomic_DNA"/>
</dbReference>
<dbReference type="Proteomes" id="UP000249390">
    <property type="component" value="Unassembled WGS sequence"/>
</dbReference>
<evidence type="ECO:0000256" key="1">
    <source>
        <dbReference type="ARBA" id="ARBA00007447"/>
    </source>
</evidence>
<protein>
    <recommendedName>
        <fullName evidence="2">Peptidase A1 domain-containing protein</fullName>
    </recommendedName>
</protein>
<proteinExistence type="inferred from homology"/>
<dbReference type="AlphaFoldDB" id="A0A328DHN8"/>
<dbReference type="PANTHER" id="PTHR13683:SF826">
    <property type="entry name" value="ASPARTYL PROTEASE FAMILY PROTEIN 1"/>
    <property type="match status" value="1"/>
</dbReference>
<comment type="similarity">
    <text evidence="1">Belongs to the peptidase A1 family.</text>
</comment>
<organism evidence="3 4">
    <name type="scientific">Cuscuta australis</name>
    <dbReference type="NCBI Taxonomy" id="267555"/>
    <lineage>
        <taxon>Eukaryota</taxon>
        <taxon>Viridiplantae</taxon>
        <taxon>Streptophyta</taxon>
        <taxon>Embryophyta</taxon>
        <taxon>Tracheophyta</taxon>
        <taxon>Spermatophyta</taxon>
        <taxon>Magnoliopsida</taxon>
        <taxon>eudicotyledons</taxon>
        <taxon>Gunneridae</taxon>
        <taxon>Pentapetalae</taxon>
        <taxon>asterids</taxon>
        <taxon>lamiids</taxon>
        <taxon>Solanales</taxon>
        <taxon>Convolvulaceae</taxon>
        <taxon>Cuscuteae</taxon>
        <taxon>Cuscuta</taxon>
        <taxon>Cuscuta subgen. Grammica</taxon>
        <taxon>Cuscuta sect. Cleistogrammica</taxon>
    </lineage>
</organism>
<dbReference type="InterPro" id="IPR032861">
    <property type="entry name" value="TAXi_N"/>
</dbReference>
<feature type="domain" description="Peptidase A1" evidence="2">
    <location>
        <begin position="1"/>
        <end position="300"/>
    </location>
</feature>
<dbReference type="Gene3D" id="2.40.70.10">
    <property type="entry name" value="Acid Proteases"/>
    <property type="match status" value="2"/>
</dbReference>
<dbReference type="SUPFAM" id="SSF50630">
    <property type="entry name" value="Acid proteases"/>
    <property type="match status" value="1"/>
</dbReference>
<accession>A0A328DHN8</accession>
<evidence type="ECO:0000259" key="2">
    <source>
        <dbReference type="PROSITE" id="PS51767"/>
    </source>
</evidence>
<dbReference type="PROSITE" id="PS51767">
    <property type="entry name" value="PEPTIDASE_A1"/>
    <property type="match status" value="1"/>
</dbReference>
<gene>
    <name evidence="3" type="ORF">DM860_003705</name>
</gene>
<dbReference type="InterPro" id="IPR021109">
    <property type="entry name" value="Peptidase_aspartic_dom_sf"/>
</dbReference>
<dbReference type="InterPro" id="IPR033121">
    <property type="entry name" value="PEPTIDASE_A1"/>
</dbReference>
<evidence type="ECO:0000313" key="4">
    <source>
        <dbReference type="Proteomes" id="UP000249390"/>
    </source>
</evidence>
<comment type="caution">
    <text evidence="3">The sequence shown here is derived from an EMBL/GenBank/DDBJ whole genome shotgun (WGS) entry which is preliminary data.</text>
</comment>
<reference evidence="3 4" key="1">
    <citation type="submission" date="2018-06" db="EMBL/GenBank/DDBJ databases">
        <title>The Genome of Cuscuta australis (Dodder) Provides Insight into the Evolution of Plant Parasitism.</title>
        <authorList>
            <person name="Liu H."/>
        </authorList>
    </citation>
    <scope>NUCLEOTIDE SEQUENCE [LARGE SCALE GENOMIC DNA]</scope>
    <source>
        <strain evidence="4">cv. Yunnan</strain>
        <tissue evidence="3">Vines</tissue>
    </source>
</reference>
<dbReference type="InterPro" id="IPR001969">
    <property type="entry name" value="Aspartic_peptidase_AS"/>
</dbReference>
<evidence type="ECO:0000313" key="3">
    <source>
        <dbReference type="EMBL" id="RAL44946.1"/>
    </source>
</evidence>
<dbReference type="InterPro" id="IPR032799">
    <property type="entry name" value="TAXi_C"/>
</dbReference>
<dbReference type="Pfam" id="PF14541">
    <property type="entry name" value="TAXi_C"/>
    <property type="match status" value="1"/>
</dbReference>
<keyword evidence="4" id="KW-1185">Reference proteome</keyword>
<dbReference type="PANTHER" id="PTHR13683">
    <property type="entry name" value="ASPARTYL PROTEASES"/>
    <property type="match status" value="1"/>
</dbReference>
<dbReference type="Pfam" id="PF14543">
    <property type="entry name" value="TAXi_N"/>
    <property type="match status" value="1"/>
</dbReference>